<organism evidence="14 15">
    <name type="scientific">Halodesulfovibrio aestuarii</name>
    <dbReference type="NCBI Taxonomy" id="126333"/>
    <lineage>
        <taxon>Bacteria</taxon>
        <taxon>Pseudomonadati</taxon>
        <taxon>Thermodesulfobacteriota</taxon>
        <taxon>Desulfovibrionia</taxon>
        <taxon>Desulfovibrionales</taxon>
        <taxon>Desulfovibrionaceae</taxon>
        <taxon>Halodesulfovibrio</taxon>
    </lineage>
</organism>
<evidence type="ECO:0000259" key="12">
    <source>
        <dbReference type="PROSITE" id="PS51706"/>
    </source>
</evidence>
<dbReference type="Gene3D" id="3.40.50.300">
    <property type="entry name" value="P-loop containing nucleotide triphosphate hydrolases"/>
    <property type="match status" value="1"/>
</dbReference>
<keyword evidence="16" id="KW-1185">Reference proteome</keyword>
<dbReference type="InterPro" id="IPR006073">
    <property type="entry name" value="GTP-bd"/>
</dbReference>
<feature type="compositionally biased region" description="Basic and acidic residues" evidence="11">
    <location>
        <begin position="208"/>
        <end position="224"/>
    </location>
</feature>
<dbReference type="GO" id="GO:0046872">
    <property type="term" value="F:metal ion binding"/>
    <property type="evidence" value="ECO:0007669"/>
    <property type="project" value="UniProtKB-KW"/>
</dbReference>
<feature type="domain" description="EngB-type G" evidence="12">
    <location>
        <begin position="21"/>
        <end position="192"/>
    </location>
</feature>
<reference evidence="14 15" key="1">
    <citation type="submission" date="2016-11" db="EMBL/GenBank/DDBJ databases">
        <authorList>
            <person name="Varghese N."/>
            <person name="Submissions S."/>
        </authorList>
    </citation>
    <scope>NUCLEOTIDE SEQUENCE [LARGE SCALE GENOMIC DNA]</scope>
    <source>
        <strain evidence="14 15">DSM 17919</strain>
    </source>
</reference>
<dbReference type="AlphaFoldDB" id="A0A8G2C7S0"/>
<dbReference type="PROSITE" id="PS51706">
    <property type="entry name" value="G_ENGB"/>
    <property type="match status" value="1"/>
</dbReference>
<dbReference type="GO" id="GO:0005525">
    <property type="term" value="F:GTP binding"/>
    <property type="evidence" value="ECO:0007669"/>
    <property type="project" value="UniProtKB-UniRule"/>
</dbReference>
<evidence type="ECO:0000256" key="8">
    <source>
        <dbReference type="ARBA" id="ARBA00023210"/>
    </source>
</evidence>
<keyword evidence="5 10" id="KW-0547">Nucleotide-binding</keyword>
<proteinExistence type="inferred from homology"/>
<evidence type="ECO:0000256" key="2">
    <source>
        <dbReference type="ARBA" id="ARBA00009638"/>
    </source>
</evidence>
<dbReference type="GO" id="GO:0000917">
    <property type="term" value="P:division septum assembly"/>
    <property type="evidence" value="ECO:0007669"/>
    <property type="project" value="UniProtKB-KW"/>
</dbReference>
<evidence type="ECO:0000256" key="6">
    <source>
        <dbReference type="ARBA" id="ARBA00022842"/>
    </source>
</evidence>
<evidence type="ECO:0000256" key="5">
    <source>
        <dbReference type="ARBA" id="ARBA00022741"/>
    </source>
</evidence>
<comment type="cofactor">
    <cofactor evidence="1">
        <name>Mg(2+)</name>
        <dbReference type="ChEBI" id="CHEBI:18420"/>
    </cofactor>
</comment>
<dbReference type="InterPro" id="IPR019987">
    <property type="entry name" value="GTP-bd_ribosome_bio_YsxC"/>
</dbReference>
<evidence type="ECO:0000256" key="10">
    <source>
        <dbReference type="HAMAP-Rule" id="MF_00321"/>
    </source>
</evidence>
<feature type="compositionally biased region" description="Basic residues" evidence="11">
    <location>
        <begin position="228"/>
        <end position="243"/>
    </location>
</feature>
<dbReference type="NCBIfam" id="TIGR03598">
    <property type="entry name" value="GTPase_YsxC"/>
    <property type="match status" value="1"/>
</dbReference>
<feature type="region of interest" description="Disordered" evidence="11">
    <location>
        <begin position="208"/>
        <end position="243"/>
    </location>
</feature>
<gene>
    <name evidence="10" type="primary">engB</name>
    <name evidence="13" type="synonym">yihA</name>
    <name evidence="13" type="ORF">AB2Z07_01595</name>
    <name evidence="14" type="ORF">SAMN05660830_00688</name>
</gene>
<keyword evidence="3 10" id="KW-0132">Cell division</keyword>
<comment type="caution">
    <text evidence="14">The sequence shown here is derived from an EMBL/GenBank/DDBJ whole genome shotgun (WGS) entry which is preliminary data.</text>
</comment>
<evidence type="ECO:0000256" key="9">
    <source>
        <dbReference type="ARBA" id="ARBA00023306"/>
    </source>
</evidence>
<comment type="similarity">
    <text evidence="2 10">Belongs to the TRAFAC class TrmE-Era-EngA-EngB-Septin-like GTPase superfamily. EngB GTPase family.</text>
</comment>
<evidence type="ECO:0000313" key="13">
    <source>
        <dbReference type="EMBL" id="MEZ6852234.1"/>
    </source>
</evidence>
<dbReference type="Pfam" id="PF01926">
    <property type="entry name" value="MMR_HSR1"/>
    <property type="match status" value="1"/>
</dbReference>
<dbReference type="EMBL" id="FQZR01000002">
    <property type="protein sequence ID" value="SHI69366.1"/>
    <property type="molecule type" value="Genomic_DNA"/>
</dbReference>
<sequence>MQPNLILEDTIYTLEQLQEIEVPQIALAGRSNVGKSSLINALAGRKNLARISSTPGKTQSINFYKVEPWQYYLVDLPGYGYAKVSKADRQKWAELINQYLISTPGLKALAVLIDSRVPPQQIDIELTSYARQIDLPLIPILTKCDKCKQRERDAKQNEWAKLLGGIRPIMSSASSGLGLDKIWHAFAEHAMDPEEFARIDAEVKKARAEKKAQRVARAEKRENASPKAKTKKATPSNKKKKKK</sequence>
<dbReference type="CDD" id="cd01876">
    <property type="entry name" value="YihA_EngB"/>
    <property type="match status" value="1"/>
</dbReference>
<dbReference type="Proteomes" id="UP000184001">
    <property type="component" value="Unassembled WGS sequence"/>
</dbReference>
<evidence type="ECO:0000313" key="15">
    <source>
        <dbReference type="Proteomes" id="UP000184001"/>
    </source>
</evidence>
<dbReference type="PANTHER" id="PTHR11649">
    <property type="entry name" value="MSS1/TRME-RELATED GTP-BINDING PROTEIN"/>
    <property type="match status" value="1"/>
</dbReference>
<evidence type="ECO:0000313" key="14">
    <source>
        <dbReference type="EMBL" id="SHI69366.1"/>
    </source>
</evidence>
<accession>A0A8G2C7S0</accession>
<keyword evidence="6" id="KW-0460">Magnesium</keyword>
<dbReference type="Proteomes" id="UP001568358">
    <property type="component" value="Unassembled WGS sequence"/>
</dbReference>
<protein>
    <recommendedName>
        <fullName evidence="10">Probable GTP-binding protein EngB</fullName>
    </recommendedName>
</protein>
<keyword evidence="7 10" id="KW-0342">GTP-binding</keyword>
<dbReference type="EMBL" id="JBFSOO010000001">
    <property type="protein sequence ID" value="MEZ6852234.1"/>
    <property type="molecule type" value="Genomic_DNA"/>
</dbReference>
<evidence type="ECO:0000256" key="7">
    <source>
        <dbReference type="ARBA" id="ARBA00023134"/>
    </source>
</evidence>
<evidence type="ECO:0000256" key="11">
    <source>
        <dbReference type="SAM" id="MobiDB-lite"/>
    </source>
</evidence>
<keyword evidence="4" id="KW-0479">Metal-binding</keyword>
<dbReference type="SUPFAM" id="SSF52540">
    <property type="entry name" value="P-loop containing nucleoside triphosphate hydrolases"/>
    <property type="match status" value="1"/>
</dbReference>
<evidence type="ECO:0000313" key="16">
    <source>
        <dbReference type="Proteomes" id="UP001568358"/>
    </source>
</evidence>
<dbReference type="InterPro" id="IPR030393">
    <property type="entry name" value="G_ENGB_dom"/>
</dbReference>
<evidence type="ECO:0000256" key="3">
    <source>
        <dbReference type="ARBA" id="ARBA00022618"/>
    </source>
</evidence>
<keyword evidence="8 10" id="KW-0717">Septation</keyword>
<name>A0A8G2C7S0_9BACT</name>
<comment type="function">
    <text evidence="10">Necessary for normal cell division and for the maintenance of normal septation.</text>
</comment>
<evidence type="ECO:0000256" key="1">
    <source>
        <dbReference type="ARBA" id="ARBA00001946"/>
    </source>
</evidence>
<dbReference type="PANTHER" id="PTHR11649:SF13">
    <property type="entry name" value="ENGB-TYPE G DOMAIN-CONTAINING PROTEIN"/>
    <property type="match status" value="1"/>
</dbReference>
<dbReference type="InterPro" id="IPR027417">
    <property type="entry name" value="P-loop_NTPase"/>
</dbReference>
<reference evidence="13 16" key="2">
    <citation type="submission" date="2024-07" db="EMBL/GenBank/DDBJ databases">
        <title>Active virus-host system and metabolic interactions in a Lokiarchaeon culture.</title>
        <authorList>
            <person name="Ponce Toledo R.I."/>
            <person name="Rodrigues Oliveira T."/>
            <person name="Schleper C."/>
        </authorList>
    </citation>
    <scope>NUCLEOTIDE SEQUENCE [LARGE SCALE GENOMIC DNA]</scope>
    <source>
        <strain evidence="13 16">B35</strain>
    </source>
</reference>
<keyword evidence="9 10" id="KW-0131">Cell cycle</keyword>
<dbReference type="HAMAP" id="MF_00321">
    <property type="entry name" value="GTPase_EngB"/>
    <property type="match status" value="1"/>
</dbReference>
<evidence type="ECO:0000256" key="4">
    <source>
        <dbReference type="ARBA" id="ARBA00022723"/>
    </source>
</evidence>
<dbReference type="RefSeq" id="WP_081662873.1">
    <property type="nucleotide sequence ID" value="NZ_CP192217.1"/>
</dbReference>